<feature type="region of interest" description="Disordered" evidence="4">
    <location>
        <begin position="779"/>
        <end position="807"/>
    </location>
</feature>
<evidence type="ECO:0000313" key="6">
    <source>
        <dbReference type="Proteomes" id="UP000019375"/>
    </source>
</evidence>
<feature type="compositionally biased region" description="Polar residues" evidence="4">
    <location>
        <begin position="515"/>
        <end position="535"/>
    </location>
</feature>
<dbReference type="EMBL" id="HG316454">
    <property type="protein sequence ID" value="CDF87833.1"/>
    <property type="molecule type" value="Genomic_DNA"/>
</dbReference>
<feature type="coiled-coil region" evidence="3">
    <location>
        <begin position="992"/>
        <end position="1019"/>
    </location>
</feature>
<evidence type="ECO:0000256" key="1">
    <source>
        <dbReference type="ARBA" id="ARBA00022441"/>
    </source>
</evidence>
<dbReference type="AlphaFoldDB" id="A0A8J2WVE5"/>
<evidence type="ECO:0000256" key="2">
    <source>
        <dbReference type="ARBA" id="ARBA00022737"/>
    </source>
</evidence>
<feature type="compositionally biased region" description="Polar residues" evidence="4">
    <location>
        <begin position="114"/>
        <end position="132"/>
    </location>
</feature>
<evidence type="ECO:0000313" key="5">
    <source>
        <dbReference type="EMBL" id="CDF87833.1"/>
    </source>
</evidence>
<feature type="coiled-coil region" evidence="3">
    <location>
        <begin position="1064"/>
        <end position="1175"/>
    </location>
</feature>
<dbReference type="SUPFAM" id="SSF117281">
    <property type="entry name" value="Kelch motif"/>
    <property type="match status" value="1"/>
</dbReference>
<feature type="region of interest" description="Disordered" evidence="4">
    <location>
        <begin position="1"/>
        <end position="71"/>
    </location>
</feature>
<dbReference type="Pfam" id="PF24681">
    <property type="entry name" value="Kelch_KLHDC2_KLHL20_DRC7"/>
    <property type="match status" value="1"/>
</dbReference>
<gene>
    <name evidence="5" type="ORF">BN860_15500g</name>
</gene>
<evidence type="ECO:0000256" key="4">
    <source>
        <dbReference type="SAM" id="MobiDB-lite"/>
    </source>
</evidence>
<feature type="compositionally biased region" description="Low complexity" evidence="4">
    <location>
        <begin position="605"/>
        <end position="658"/>
    </location>
</feature>
<evidence type="ECO:0008006" key="7">
    <source>
        <dbReference type="Google" id="ProtNLM"/>
    </source>
</evidence>
<feature type="region of interest" description="Disordered" evidence="4">
    <location>
        <begin position="493"/>
        <end position="565"/>
    </location>
</feature>
<dbReference type="Proteomes" id="UP000019375">
    <property type="component" value="Unassembled WGS sequence"/>
</dbReference>
<protein>
    <recommendedName>
        <fullName evidence="7">Kelch repeat-containing protein 1</fullName>
    </recommendedName>
</protein>
<feature type="coiled-coil region" evidence="3">
    <location>
        <begin position="900"/>
        <end position="957"/>
    </location>
</feature>
<dbReference type="PANTHER" id="PTHR46093:SF18">
    <property type="entry name" value="FIBRONECTIN TYPE-III DOMAIN-CONTAINING PROTEIN"/>
    <property type="match status" value="1"/>
</dbReference>
<accession>A0A8J2WVE5</accession>
<keyword evidence="1" id="KW-0880">Kelch repeat</keyword>
<proteinExistence type="predicted"/>
<feature type="region of interest" description="Disordered" evidence="4">
    <location>
        <begin position="84"/>
        <end position="103"/>
    </location>
</feature>
<dbReference type="InterPro" id="IPR015915">
    <property type="entry name" value="Kelch-typ_b-propeller"/>
</dbReference>
<keyword evidence="3" id="KW-0175">Coiled coil</keyword>
<reference evidence="6" key="1">
    <citation type="journal article" date="2013" name="Genome Announc.">
        <title>Genome sequence of the food spoilage yeast Zygosaccharomyces bailii CLIB 213(T).</title>
        <authorList>
            <person name="Galeote V."/>
            <person name="Bigey F."/>
            <person name="Devillers H."/>
            <person name="Neuveglise C."/>
            <person name="Dequin S."/>
        </authorList>
    </citation>
    <scope>NUCLEOTIDE SEQUENCE [LARGE SCALE GENOMIC DNA]</scope>
    <source>
        <strain evidence="6">CLIB 213 / ATCC 58445 / CBS 680 / CCRC 21525 / NBRC 1098 / NCYC 1416 / NRRL Y-2227</strain>
    </source>
</reference>
<keyword evidence="6" id="KW-1185">Reference proteome</keyword>
<dbReference type="PANTHER" id="PTHR46093">
    <property type="entry name" value="ACYL-COA-BINDING DOMAIN-CONTAINING PROTEIN 5"/>
    <property type="match status" value="1"/>
</dbReference>
<organism evidence="5 6">
    <name type="scientific">Zygosaccharomyces bailii (strain CLIB 213 / ATCC 58445 / CBS 680 / BCRC 21525 / NBRC 1098 / NCYC 1416 / NRRL Y-2227)</name>
    <dbReference type="NCBI Taxonomy" id="1333698"/>
    <lineage>
        <taxon>Eukaryota</taxon>
        <taxon>Fungi</taxon>
        <taxon>Dikarya</taxon>
        <taxon>Ascomycota</taxon>
        <taxon>Saccharomycotina</taxon>
        <taxon>Saccharomycetes</taxon>
        <taxon>Saccharomycetales</taxon>
        <taxon>Saccharomycetaceae</taxon>
        <taxon>Zygosaccharomyces</taxon>
    </lineage>
</organism>
<feature type="compositionally biased region" description="Basic residues" evidence="4">
    <location>
        <begin position="1"/>
        <end position="12"/>
    </location>
</feature>
<feature type="compositionally biased region" description="Low complexity" evidence="4">
    <location>
        <begin position="691"/>
        <end position="705"/>
    </location>
</feature>
<name>A0A8J2WVE5_ZYGB2</name>
<feature type="region of interest" description="Disordered" evidence="4">
    <location>
        <begin position="109"/>
        <end position="134"/>
    </location>
</feature>
<feature type="region of interest" description="Disordered" evidence="4">
    <location>
        <begin position="578"/>
        <end position="756"/>
    </location>
</feature>
<feature type="compositionally biased region" description="Polar residues" evidence="4">
    <location>
        <begin position="17"/>
        <end position="28"/>
    </location>
</feature>
<feature type="compositionally biased region" description="Low complexity" evidence="4">
    <location>
        <begin position="501"/>
        <end position="514"/>
    </location>
</feature>
<evidence type="ECO:0000256" key="3">
    <source>
        <dbReference type="SAM" id="Coils"/>
    </source>
</evidence>
<dbReference type="OrthoDB" id="45365at2759"/>
<feature type="compositionally biased region" description="Polar residues" evidence="4">
    <location>
        <begin position="786"/>
        <end position="795"/>
    </location>
</feature>
<feature type="compositionally biased region" description="Polar residues" evidence="4">
    <location>
        <begin position="52"/>
        <end position="62"/>
    </location>
</feature>
<feature type="coiled-coil region" evidence="3">
    <location>
        <begin position="1199"/>
        <end position="1233"/>
    </location>
</feature>
<dbReference type="Gene3D" id="2.120.10.80">
    <property type="entry name" value="Kelch-type beta propeller"/>
    <property type="match status" value="2"/>
</dbReference>
<sequence>MAPFKFAKKLTKDKKQSSSSVAGTPPRTSQSGHGPQAGPQGGTQGVSQSVQNGTQGKSNTAPSPEGPFGQNQFAHQNQFHVQNQTNNNKIPSPTPQQPQQVANSQFRVFPTPSPAQQRNASGASTSLGQQKEFTPWNRIKLQNSPFPRYRHVASANCSEDNRLYVIGGLHDQSVYGDIWVISSNESGTQFQSKTVDISETTPPPRVGHAATLCGNAFVLFGGDTHKVNSEGLMDDDLYLFNINSYKWTIPHPIGPRPLGRYGHKISIVAANQMKTKLYLFGGQFDDTYFNDLAVFDLSSFRRPDSHWEFLKPTTFVPPPLTNHTMISYEDQLWVFGGDTLQGLINQVFRYDVASNDWSILETTGSKPPPMQEHAAVLYKHLMVVVGGKDEHDAYLNSVYFLNLKTQEWFKLPVYKAGIPQGRSGHSLTLMKNDKLLIMGGDKFDYARPGEYDLNTSNTDMGKGTLLYTLDLSHLEDMCPGVLKVTDKNGVSYVPATPPVNPMQQQGKLAQPQQPNILTPYSQEGQHTPSGSSTPLQPKPLTPAAYGGVHATPENKDKNNQVTQNQSHINQSVQSIQTGFPKQTGQGTPPIQRAQAGQSGQTAQIGQSGPSGPSVSSSSLGPSGPSGPPGSSSSLGQLGHSGHPGQPGQQAPSSQQDQQNKPDQPAHAGYNEGDQLQYPSPNQYAPQRHSPHYTPQHQPQGQPQHPYHQRGHSRQMSDVKKPVSPIPELERSLSQEEDAPRVASLNSTETKDRPDSITGEVGVATLASSPLKGHVKLGSKSEVSEMGLSQSQTNGYGDSVDSGENGLSEPVQITKHEDVSNSTLQEQRSVSQSRLVGAAPAVGVPSVSSTHSMVASTSDLPTAESRPSISRLSSKEMVKKDAIHHLRSQLEDLRIITEDKALQASEHIKELEVEVERLRSEPSRDVKTADFIKLQSHCDVMEANHSVMQERIQELESMLTAHFLDVGVLNKIIKDQAAKLDGLEQEVTFRDQLHELQAKYENVMAENENLKSQLASSEAEFQKNIKDYSSRLAQFVTQWQERNNPSAIDDLDENGQPKRELVPGSAYHQAAIKKLQQRLDDLLQNNEELTQSREQLTGDHRDLTAKHTALNENLEARERELEARQKELQEAHNNYQEVLNSATNASKALEMSQIELDKYRQVNKKLQNELDELKYVQESNTGNDSFTNGTAGSNHYSMKIKDLKAELYIFKQERDNLKDEVLQLKKKLLNMGEQ</sequence>
<feature type="compositionally biased region" description="Basic and acidic residues" evidence="4">
    <location>
        <begin position="727"/>
        <end position="739"/>
    </location>
</feature>
<feature type="compositionally biased region" description="Low complexity" evidence="4">
    <location>
        <begin position="29"/>
        <end position="38"/>
    </location>
</feature>
<keyword evidence="2" id="KW-0677">Repeat</keyword>
<feature type="compositionally biased region" description="Polar residues" evidence="4">
    <location>
        <begin position="578"/>
        <end position="604"/>
    </location>
</feature>